<evidence type="ECO:0000256" key="4">
    <source>
        <dbReference type="ARBA" id="ARBA00022617"/>
    </source>
</evidence>
<keyword evidence="6" id="KW-0560">Oxidoreductase</keyword>
<evidence type="ECO:0000256" key="1">
    <source>
        <dbReference type="ARBA" id="ARBA00003917"/>
    </source>
</evidence>
<keyword evidence="5" id="KW-0479">Metal-binding</keyword>
<dbReference type="GO" id="GO:0004601">
    <property type="term" value="F:peroxidase activity"/>
    <property type="evidence" value="ECO:0007669"/>
    <property type="project" value="UniProtKB-KW"/>
</dbReference>
<evidence type="ECO:0000256" key="3">
    <source>
        <dbReference type="ARBA" id="ARBA00022559"/>
    </source>
</evidence>
<dbReference type="InterPro" id="IPR010255">
    <property type="entry name" value="Haem_peroxidase_sf"/>
</dbReference>
<dbReference type="GO" id="GO:0042744">
    <property type="term" value="P:hydrogen peroxide catabolic process"/>
    <property type="evidence" value="ECO:0007669"/>
    <property type="project" value="TreeGrafter"/>
</dbReference>
<evidence type="ECO:0000256" key="8">
    <source>
        <dbReference type="SAM" id="MobiDB-lite"/>
    </source>
</evidence>
<organism evidence="10 11">
    <name type="scientific">Prototheca wickerhamii</name>
    <dbReference type="NCBI Taxonomy" id="3111"/>
    <lineage>
        <taxon>Eukaryota</taxon>
        <taxon>Viridiplantae</taxon>
        <taxon>Chlorophyta</taxon>
        <taxon>core chlorophytes</taxon>
        <taxon>Trebouxiophyceae</taxon>
        <taxon>Chlorellales</taxon>
        <taxon>Chlorellaceae</taxon>
        <taxon>Prototheca</taxon>
    </lineage>
</organism>
<protein>
    <recommendedName>
        <fullName evidence="9">Plant heme peroxidase family profile domain-containing protein</fullName>
    </recommendedName>
</protein>
<evidence type="ECO:0000259" key="9">
    <source>
        <dbReference type="PROSITE" id="PS50873"/>
    </source>
</evidence>
<dbReference type="InterPro" id="IPR000073">
    <property type="entry name" value="AB_hydrolase_1"/>
</dbReference>
<comment type="similarity">
    <text evidence="2">Belongs to the peroxidase family. Cytochrome c peroxidase subfamily.</text>
</comment>
<dbReference type="PANTHER" id="PTHR31356">
    <property type="entry name" value="THYLAKOID LUMENAL 29 KDA PROTEIN, CHLOROPLASTIC-RELATED"/>
    <property type="match status" value="1"/>
</dbReference>
<dbReference type="EMBL" id="JASFZW010000002">
    <property type="protein sequence ID" value="KAK2079948.1"/>
    <property type="molecule type" value="Genomic_DNA"/>
</dbReference>
<dbReference type="InterPro" id="IPR019794">
    <property type="entry name" value="Peroxidases_AS"/>
</dbReference>
<dbReference type="AlphaFoldDB" id="A0AAD9ILS6"/>
<dbReference type="PROSITE" id="PS00436">
    <property type="entry name" value="PEROXIDASE_2"/>
    <property type="match status" value="1"/>
</dbReference>
<dbReference type="PRINTS" id="PR00458">
    <property type="entry name" value="PEROXIDASE"/>
</dbReference>
<evidence type="ECO:0000256" key="6">
    <source>
        <dbReference type="ARBA" id="ARBA00023002"/>
    </source>
</evidence>
<dbReference type="GO" id="GO:0000302">
    <property type="term" value="P:response to reactive oxygen species"/>
    <property type="evidence" value="ECO:0007669"/>
    <property type="project" value="TreeGrafter"/>
</dbReference>
<dbReference type="GO" id="GO:0034599">
    <property type="term" value="P:cellular response to oxidative stress"/>
    <property type="evidence" value="ECO:0007669"/>
    <property type="project" value="InterPro"/>
</dbReference>
<dbReference type="CDD" id="cd00691">
    <property type="entry name" value="ascorbate_peroxidase"/>
    <property type="match status" value="1"/>
</dbReference>
<dbReference type="SUPFAM" id="SSF48113">
    <property type="entry name" value="Heme-dependent peroxidases"/>
    <property type="match status" value="1"/>
</dbReference>
<dbReference type="PROSITE" id="PS50873">
    <property type="entry name" value="PEROXIDASE_4"/>
    <property type="match status" value="1"/>
</dbReference>
<sequence>MAGVPEEIIRFHNEHGEELVGWLRDAGSKDNAVILCHGYMSNATHCHFERLAAALAAKGVTPLRFDHAMALQGSSERRRPFVSGNYAEEVREIQAAVRKLEELGYRVGCLVGHSKGGFNVFLYGATVPDVPPRIVSVSGRFKMDDGVFGRFGPNILDQLLAQGGSVHRKEANGFEWDLTYQDLKQRLDLDVPALARAWPAQSELVLVHGTGDATIPWQEAAWLQSLAPGASTVWVEGADHNYTRHAAELEREYASNMLRTAVSRGRQLTKLVPVASRGFATEAPAGKKSSLPLILGLAGLGGGLYYAKEQGLFGSVVGDAAVPVAAKKEFKPDYAAVRKAIEDTLDDENYDDGSYGPVFVRLAWHSSGTYDNADGTGGSNGATMRFSPEAGWGANAGLLAARDRLEPIKKQFPWISYSDLWTLAGAVAIEAMGGPEIRWRPGRSDKEETGHVPLPDGRLPDASKDHKHVRDIFYRMGFNDQEIVALMGAHGIGRCHSDRSGYDGPWTFSPTTFSNAFYTELKGKWHKKKWKGPLQYEDKTGQLMMLPTDMWMIWDKKFRKFVDTYAADEEKFFADFADAFAKLLELGVPFEKRDIDTAPASPVPRA</sequence>
<comment type="function">
    <text evidence="1">Destroys radicals which are normally produced within the cells and which are toxic to biological systems.</text>
</comment>
<evidence type="ECO:0000256" key="5">
    <source>
        <dbReference type="ARBA" id="ARBA00022723"/>
    </source>
</evidence>
<feature type="region of interest" description="Disordered" evidence="8">
    <location>
        <begin position="438"/>
        <end position="461"/>
    </location>
</feature>
<dbReference type="PANTHER" id="PTHR31356:SF58">
    <property type="entry name" value="CYTOCHROME C PEROXIDASE, MITOCHONDRIAL"/>
    <property type="match status" value="1"/>
</dbReference>
<evidence type="ECO:0000313" key="11">
    <source>
        <dbReference type="Proteomes" id="UP001255856"/>
    </source>
</evidence>
<keyword evidence="4" id="KW-0349">Heme</keyword>
<gene>
    <name evidence="10" type="ORF">QBZ16_002343</name>
</gene>
<dbReference type="Pfam" id="PF00141">
    <property type="entry name" value="peroxidase"/>
    <property type="match status" value="1"/>
</dbReference>
<feature type="domain" description="Plant heme peroxidase family profile" evidence="9">
    <location>
        <begin position="415"/>
        <end position="606"/>
    </location>
</feature>
<dbReference type="InterPro" id="IPR044831">
    <property type="entry name" value="Ccp1-like"/>
</dbReference>
<dbReference type="FunFam" id="1.10.520.10:FF:000005">
    <property type="entry name" value="Cytochrome c peroxidase"/>
    <property type="match status" value="1"/>
</dbReference>
<accession>A0AAD9ILS6</accession>
<dbReference type="Gene3D" id="1.10.420.10">
    <property type="entry name" value="Peroxidase, domain 2"/>
    <property type="match status" value="1"/>
</dbReference>
<dbReference type="SUPFAM" id="SSF53474">
    <property type="entry name" value="alpha/beta-Hydrolases"/>
    <property type="match status" value="1"/>
</dbReference>
<feature type="compositionally biased region" description="Basic and acidic residues" evidence="8">
    <location>
        <begin position="438"/>
        <end position="450"/>
    </location>
</feature>
<reference evidence="10" key="1">
    <citation type="submission" date="2021-01" db="EMBL/GenBank/DDBJ databases">
        <authorList>
            <person name="Eckstrom K.M.E."/>
        </authorList>
    </citation>
    <scope>NUCLEOTIDE SEQUENCE</scope>
    <source>
        <strain evidence="10">UVCC 0001</strain>
    </source>
</reference>
<dbReference type="Pfam" id="PF12697">
    <property type="entry name" value="Abhydrolase_6"/>
    <property type="match status" value="1"/>
</dbReference>
<dbReference type="InterPro" id="IPR029058">
    <property type="entry name" value="AB_hydrolase_fold"/>
</dbReference>
<proteinExistence type="inferred from homology"/>
<evidence type="ECO:0000313" key="10">
    <source>
        <dbReference type="EMBL" id="KAK2079948.1"/>
    </source>
</evidence>
<dbReference type="FunFam" id="1.10.420.10:FF:000009">
    <property type="entry name" value="Ascorbate peroxidase"/>
    <property type="match status" value="1"/>
</dbReference>
<keyword evidence="3" id="KW-0575">Peroxidase</keyword>
<keyword evidence="11" id="KW-1185">Reference proteome</keyword>
<keyword evidence="7" id="KW-0408">Iron</keyword>
<comment type="caution">
    <text evidence="10">The sequence shown here is derived from an EMBL/GenBank/DDBJ whole genome shotgun (WGS) entry which is preliminary data.</text>
</comment>
<dbReference type="GO" id="GO:0020037">
    <property type="term" value="F:heme binding"/>
    <property type="evidence" value="ECO:0007669"/>
    <property type="project" value="InterPro"/>
</dbReference>
<name>A0AAD9ILS6_PROWI</name>
<dbReference type="Proteomes" id="UP001255856">
    <property type="component" value="Unassembled WGS sequence"/>
</dbReference>
<dbReference type="Gene3D" id="3.40.50.1820">
    <property type="entry name" value="alpha/beta hydrolase"/>
    <property type="match status" value="1"/>
</dbReference>
<evidence type="ECO:0000256" key="7">
    <source>
        <dbReference type="ARBA" id="ARBA00023004"/>
    </source>
</evidence>
<dbReference type="GO" id="GO:0046872">
    <property type="term" value="F:metal ion binding"/>
    <property type="evidence" value="ECO:0007669"/>
    <property type="project" value="UniProtKB-KW"/>
</dbReference>
<dbReference type="Gene3D" id="1.10.520.10">
    <property type="match status" value="1"/>
</dbReference>
<dbReference type="InterPro" id="IPR002016">
    <property type="entry name" value="Haem_peroxidase"/>
</dbReference>
<evidence type="ECO:0000256" key="2">
    <source>
        <dbReference type="ARBA" id="ARBA00005997"/>
    </source>
</evidence>